<sequence length="106" mass="12037">MDDRRRRVRAARERSGGHAGRRRPAERRDARVRPDGRRRHRGFVRDRAFGRGGGGMKLGVAYDPEHESPDAWPVDYRKLKDAGIRYIRIAEFAWAARRPGGSAAGS</sequence>
<dbReference type="SUPFAM" id="SSF51445">
    <property type="entry name" value="(Trans)glycosidases"/>
    <property type="match status" value="1"/>
</dbReference>
<keyword evidence="2" id="KW-0326">Glycosidase</keyword>
<feature type="compositionally biased region" description="Basic and acidic residues" evidence="3">
    <location>
        <begin position="1"/>
        <end position="16"/>
    </location>
</feature>
<keyword evidence="1" id="KW-0378">Hydrolase</keyword>
<evidence type="ECO:0000256" key="1">
    <source>
        <dbReference type="ARBA" id="ARBA00022801"/>
    </source>
</evidence>
<reference evidence="5 6" key="1">
    <citation type="submission" date="2019-05" db="EMBL/GenBank/DDBJ databases">
        <authorList>
            <person name="Narsing Rao M.P."/>
            <person name="Li W.J."/>
        </authorList>
    </citation>
    <scope>NUCLEOTIDE SEQUENCE [LARGE SCALE GENOMIC DNA]</scope>
    <source>
        <strain evidence="5 6">SYSU_K30003</strain>
    </source>
</reference>
<dbReference type="InterPro" id="IPR013529">
    <property type="entry name" value="Glyco_hydro_42_N"/>
</dbReference>
<dbReference type="GO" id="GO:0009341">
    <property type="term" value="C:beta-galactosidase complex"/>
    <property type="evidence" value="ECO:0007669"/>
    <property type="project" value="InterPro"/>
</dbReference>
<feature type="compositionally biased region" description="Basic and acidic residues" evidence="3">
    <location>
        <begin position="26"/>
        <end position="35"/>
    </location>
</feature>
<dbReference type="AlphaFoldDB" id="A0A5R9GCX0"/>
<dbReference type="Gene3D" id="3.20.20.80">
    <property type="entry name" value="Glycosidases"/>
    <property type="match status" value="1"/>
</dbReference>
<proteinExistence type="predicted"/>
<comment type="caution">
    <text evidence="5">The sequence shown here is derived from an EMBL/GenBank/DDBJ whole genome shotgun (WGS) entry which is preliminary data.</text>
</comment>
<dbReference type="GO" id="GO:0004565">
    <property type="term" value="F:beta-galactosidase activity"/>
    <property type="evidence" value="ECO:0007669"/>
    <property type="project" value="InterPro"/>
</dbReference>
<evidence type="ECO:0000256" key="3">
    <source>
        <dbReference type="SAM" id="MobiDB-lite"/>
    </source>
</evidence>
<evidence type="ECO:0000313" key="5">
    <source>
        <dbReference type="EMBL" id="TLS49225.1"/>
    </source>
</evidence>
<dbReference type="InterPro" id="IPR017853">
    <property type="entry name" value="GH"/>
</dbReference>
<organism evidence="5 6">
    <name type="scientific">Paenibacillus antri</name>
    <dbReference type="NCBI Taxonomy" id="2582848"/>
    <lineage>
        <taxon>Bacteria</taxon>
        <taxon>Bacillati</taxon>
        <taxon>Bacillota</taxon>
        <taxon>Bacilli</taxon>
        <taxon>Bacillales</taxon>
        <taxon>Paenibacillaceae</taxon>
        <taxon>Paenibacillus</taxon>
    </lineage>
</organism>
<dbReference type="Proteomes" id="UP000309676">
    <property type="component" value="Unassembled WGS sequence"/>
</dbReference>
<dbReference type="EMBL" id="VCIW01000023">
    <property type="protein sequence ID" value="TLS49225.1"/>
    <property type="molecule type" value="Genomic_DNA"/>
</dbReference>
<feature type="domain" description="Glycoside hydrolase family 42 N-terminal" evidence="4">
    <location>
        <begin position="62"/>
        <end position="99"/>
    </location>
</feature>
<evidence type="ECO:0000259" key="4">
    <source>
        <dbReference type="Pfam" id="PF02449"/>
    </source>
</evidence>
<protein>
    <recommendedName>
        <fullName evidence="4">Glycoside hydrolase family 42 N-terminal domain-containing protein</fullName>
    </recommendedName>
</protein>
<evidence type="ECO:0000313" key="6">
    <source>
        <dbReference type="Proteomes" id="UP000309676"/>
    </source>
</evidence>
<feature type="region of interest" description="Disordered" evidence="3">
    <location>
        <begin position="1"/>
        <end position="50"/>
    </location>
</feature>
<dbReference type="Pfam" id="PF02449">
    <property type="entry name" value="Glyco_hydro_42"/>
    <property type="match status" value="1"/>
</dbReference>
<accession>A0A5R9GCX0</accession>
<evidence type="ECO:0000256" key="2">
    <source>
        <dbReference type="ARBA" id="ARBA00023295"/>
    </source>
</evidence>
<dbReference type="GO" id="GO:0005975">
    <property type="term" value="P:carbohydrate metabolic process"/>
    <property type="evidence" value="ECO:0007669"/>
    <property type="project" value="InterPro"/>
</dbReference>
<name>A0A5R9GCX0_9BACL</name>
<gene>
    <name evidence="5" type="ORF">FE782_26730</name>
</gene>
<keyword evidence="6" id="KW-1185">Reference proteome</keyword>